<gene>
    <name evidence="1" type="ORF">CT19425_30014</name>
</gene>
<dbReference type="AlphaFoldDB" id="A0A375I9M9"/>
<proteinExistence type="predicted"/>
<organism evidence="1 2">
    <name type="scientific">Cupriavidus taiwanensis</name>
    <dbReference type="NCBI Taxonomy" id="164546"/>
    <lineage>
        <taxon>Bacteria</taxon>
        <taxon>Pseudomonadati</taxon>
        <taxon>Pseudomonadota</taxon>
        <taxon>Betaproteobacteria</taxon>
        <taxon>Burkholderiales</taxon>
        <taxon>Burkholderiaceae</taxon>
        <taxon>Cupriavidus</taxon>
    </lineage>
</organism>
<evidence type="ECO:0000313" key="2">
    <source>
        <dbReference type="Proteomes" id="UP000255505"/>
    </source>
</evidence>
<accession>A0A375I9M9</accession>
<protein>
    <submittedName>
        <fullName evidence="1">Uncharacterized protein</fullName>
    </submittedName>
</protein>
<dbReference type="EMBL" id="LT991976">
    <property type="protein sequence ID" value="SPK70790.1"/>
    <property type="molecule type" value="Genomic_DNA"/>
</dbReference>
<name>A0A375I9M9_9BURK</name>
<reference evidence="1 2" key="1">
    <citation type="submission" date="2018-01" db="EMBL/GenBank/DDBJ databases">
        <authorList>
            <person name="Gaut B.S."/>
            <person name="Morton B.R."/>
            <person name="Clegg M.T."/>
            <person name="Duvall M.R."/>
        </authorList>
    </citation>
    <scope>NUCLEOTIDE SEQUENCE [LARGE SCALE GENOMIC DNA]</scope>
    <source>
        <strain evidence="1">Cupriavidus taiwanensis LMG 19425</strain>
    </source>
</reference>
<dbReference type="Proteomes" id="UP000255505">
    <property type="component" value="Chromosome I"/>
</dbReference>
<sequence length="70" mass="8232">MRIAAGRWEATRFSRSWRGTAHGASSHCRKVAPKRCKTERKMWIKPHKLYVSPFNAFTERVRVLIYSDPI</sequence>
<evidence type="ECO:0000313" key="1">
    <source>
        <dbReference type="EMBL" id="SPK70790.1"/>
    </source>
</evidence>